<dbReference type="PROSITE" id="PS50042">
    <property type="entry name" value="CNMP_BINDING_3"/>
    <property type="match status" value="1"/>
</dbReference>
<reference evidence="3" key="1">
    <citation type="journal article" date="2019" name="Int. J. Syst. Evol. Microbiol.">
        <title>The Global Catalogue of Microorganisms (GCM) 10K type strain sequencing project: providing services to taxonomists for standard genome sequencing and annotation.</title>
        <authorList>
            <consortium name="The Broad Institute Genomics Platform"/>
            <consortium name="The Broad Institute Genome Sequencing Center for Infectious Disease"/>
            <person name="Wu L."/>
            <person name="Ma J."/>
        </authorList>
    </citation>
    <scope>NUCLEOTIDE SEQUENCE [LARGE SCALE GENOMIC DNA]</scope>
    <source>
        <strain evidence="3">KCTC 42662</strain>
    </source>
</reference>
<comment type="caution">
    <text evidence="2">The sequence shown here is derived from an EMBL/GenBank/DDBJ whole genome shotgun (WGS) entry which is preliminary data.</text>
</comment>
<sequence>MDDQLITHVRRFTPVNEEDAVRIISYFSPLSFAKKEIICEQGERCKYNFFVKKGCLRMFYHTEKGIDQTVQFAIENWWLSDYLAFEQQRPSVFAIQAVEYSEVLAIDYRTQDKLLQDVPLMERYFRLLYQRAYGATQNRMKYLTDHSKEEAYRKFHNSFPEFTTRVPQQLLASYLHMTPEYLSEIKRRLKLE</sequence>
<dbReference type="CDD" id="cd00038">
    <property type="entry name" value="CAP_ED"/>
    <property type="match status" value="1"/>
</dbReference>
<dbReference type="InterPro" id="IPR000595">
    <property type="entry name" value="cNMP-bd_dom"/>
</dbReference>
<dbReference type="InterPro" id="IPR018490">
    <property type="entry name" value="cNMP-bd_dom_sf"/>
</dbReference>
<evidence type="ECO:0000313" key="2">
    <source>
        <dbReference type="EMBL" id="MFD2547423.1"/>
    </source>
</evidence>
<feature type="domain" description="Cyclic nucleotide-binding" evidence="1">
    <location>
        <begin position="11"/>
        <end position="132"/>
    </location>
</feature>
<proteinExistence type="predicted"/>
<dbReference type="InterPro" id="IPR014710">
    <property type="entry name" value="RmlC-like_jellyroll"/>
</dbReference>
<dbReference type="Proteomes" id="UP001597545">
    <property type="component" value="Unassembled WGS sequence"/>
</dbReference>
<dbReference type="SUPFAM" id="SSF51206">
    <property type="entry name" value="cAMP-binding domain-like"/>
    <property type="match status" value="1"/>
</dbReference>
<organism evidence="2 3">
    <name type="scientific">Sphingobacterium suaedae</name>
    <dbReference type="NCBI Taxonomy" id="1686402"/>
    <lineage>
        <taxon>Bacteria</taxon>
        <taxon>Pseudomonadati</taxon>
        <taxon>Bacteroidota</taxon>
        <taxon>Sphingobacteriia</taxon>
        <taxon>Sphingobacteriales</taxon>
        <taxon>Sphingobacteriaceae</taxon>
        <taxon>Sphingobacterium</taxon>
    </lineage>
</organism>
<dbReference type="EMBL" id="JBHULR010000003">
    <property type="protein sequence ID" value="MFD2547423.1"/>
    <property type="molecule type" value="Genomic_DNA"/>
</dbReference>
<gene>
    <name evidence="2" type="ORF">ACFSR5_07160</name>
</gene>
<keyword evidence="3" id="KW-1185">Reference proteome</keyword>
<name>A0ABW5KGH7_9SPHI</name>
<dbReference type="RefSeq" id="WP_380902164.1">
    <property type="nucleotide sequence ID" value="NZ_JBHUEG010000007.1"/>
</dbReference>
<protein>
    <submittedName>
        <fullName evidence="2">Crp/Fnr family transcriptional regulator</fullName>
    </submittedName>
</protein>
<accession>A0ABW5KGH7</accession>
<evidence type="ECO:0000259" key="1">
    <source>
        <dbReference type="PROSITE" id="PS50042"/>
    </source>
</evidence>
<evidence type="ECO:0000313" key="3">
    <source>
        <dbReference type="Proteomes" id="UP001597545"/>
    </source>
</evidence>
<dbReference type="Gene3D" id="2.60.120.10">
    <property type="entry name" value="Jelly Rolls"/>
    <property type="match status" value="1"/>
</dbReference>
<dbReference type="Pfam" id="PF00027">
    <property type="entry name" value="cNMP_binding"/>
    <property type="match status" value="1"/>
</dbReference>